<dbReference type="RefSeq" id="WP_244617318.1">
    <property type="nucleotide sequence ID" value="NZ_AP022853.1"/>
</dbReference>
<name>A0A6F8VC99_9PROT</name>
<evidence type="ECO:0000313" key="3">
    <source>
        <dbReference type="Proteomes" id="UP000502260"/>
    </source>
</evidence>
<organism evidence="2 3">
    <name type="scientific">Sulfurimicrobium lacus</name>
    <dbReference type="NCBI Taxonomy" id="2715678"/>
    <lineage>
        <taxon>Bacteria</taxon>
        <taxon>Pseudomonadati</taxon>
        <taxon>Pseudomonadota</taxon>
        <taxon>Betaproteobacteria</taxon>
        <taxon>Nitrosomonadales</taxon>
        <taxon>Sulfuricellaceae</taxon>
        <taxon>Sulfurimicrobium</taxon>
    </lineage>
</organism>
<gene>
    <name evidence="2" type="ORF">SKTS_22340</name>
</gene>
<feature type="domain" description="SUF system FeS cluster assembly SufBD core" evidence="1">
    <location>
        <begin position="89"/>
        <end position="307"/>
    </location>
</feature>
<reference evidence="3" key="1">
    <citation type="submission" date="2020-03" db="EMBL/GenBank/DDBJ databases">
        <title>Complete genome sequence of sulfur-oxidizing bacterium skT11.</title>
        <authorList>
            <person name="Kanda M."/>
            <person name="Kojima H."/>
            <person name="Fukui M."/>
        </authorList>
    </citation>
    <scope>NUCLEOTIDE SEQUENCE [LARGE SCALE GENOMIC DNA]</scope>
    <source>
        <strain evidence="3">skT11</strain>
    </source>
</reference>
<dbReference type="AlphaFoldDB" id="A0A6F8VC99"/>
<keyword evidence="2" id="KW-0067">ATP-binding</keyword>
<dbReference type="Proteomes" id="UP000502260">
    <property type="component" value="Chromosome"/>
</dbReference>
<protein>
    <submittedName>
        <fullName evidence="2">ABC transporter ATP-binding protein</fullName>
    </submittedName>
</protein>
<dbReference type="KEGG" id="slac:SKTS_22340"/>
<dbReference type="SUPFAM" id="SSF101960">
    <property type="entry name" value="Stabilizer of iron transporter SufD"/>
    <property type="match status" value="1"/>
</dbReference>
<dbReference type="InterPro" id="IPR055346">
    <property type="entry name" value="Fe-S_cluster_assembly_SufBD"/>
</dbReference>
<dbReference type="PANTHER" id="PTHR30508">
    <property type="entry name" value="FES CLUSTER ASSEMBLY PROTEIN SUF"/>
    <property type="match status" value="1"/>
</dbReference>
<sequence>MADLEQLYQALGMIGEDPGQILSGDSAHIVAYGHQLVSQQSIPGVSITAQVTDKGIRAKITIDEGSQVGRPIHLCFGLFKRFGVQNVALELVMGANAKATLWSHCLFSVPDVARHAMEAVIRVGQGAELRYQEAHYHGASGGMEVVPRARVTLERGARLFSDFSLVTGLVGKLDVDFDVNVGEDAVAELTSKVFGHGTDKIRLKERLVLAGRNARGLIKSRVAVEDDASAEVIGITEGNAAGARGHVDCTEIIKDRGVVSASPIVKVTHPEAKVTHEAAIGSVDRQQMETLMARGLTPEEAVYRIVGGLLR</sequence>
<evidence type="ECO:0000313" key="2">
    <source>
        <dbReference type="EMBL" id="BCB27348.1"/>
    </source>
</evidence>
<dbReference type="PANTHER" id="PTHR30508:SF6">
    <property type="entry name" value="UPF0051 PROTEIN MJ0034"/>
    <property type="match status" value="1"/>
</dbReference>
<keyword evidence="3" id="KW-1185">Reference proteome</keyword>
<dbReference type="InterPro" id="IPR037284">
    <property type="entry name" value="SUF_FeS_clus_asmbl_SufBD_sf"/>
</dbReference>
<dbReference type="EMBL" id="AP022853">
    <property type="protein sequence ID" value="BCB27348.1"/>
    <property type="molecule type" value="Genomic_DNA"/>
</dbReference>
<dbReference type="GO" id="GO:0016226">
    <property type="term" value="P:iron-sulfur cluster assembly"/>
    <property type="evidence" value="ECO:0007669"/>
    <property type="project" value="InterPro"/>
</dbReference>
<accession>A0A6F8VC99</accession>
<evidence type="ECO:0000259" key="1">
    <source>
        <dbReference type="Pfam" id="PF01458"/>
    </source>
</evidence>
<keyword evidence="2" id="KW-0547">Nucleotide-binding</keyword>
<proteinExistence type="predicted"/>
<dbReference type="InterPro" id="IPR000825">
    <property type="entry name" value="SUF_FeS_clus_asmbl_SufBD_core"/>
</dbReference>
<dbReference type="GO" id="GO:0005524">
    <property type="term" value="F:ATP binding"/>
    <property type="evidence" value="ECO:0007669"/>
    <property type="project" value="UniProtKB-KW"/>
</dbReference>
<dbReference type="Pfam" id="PF01458">
    <property type="entry name" value="SUFBD_core"/>
    <property type="match status" value="1"/>
</dbReference>